<dbReference type="InterPro" id="IPR040764">
    <property type="entry name" value="CvfB_WH"/>
</dbReference>
<name>A0ABT3PVU9_9BACT</name>
<comment type="similarity">
    <text evidence="1">Belongs to the CvfB family.</text>
</comment>
<comment type="caution">
    <text evidence="4">The sequence shown here is derived from an EMBL/GenBank/DDBJ whole genome shotgun (WGS) entry which is preliminary data.</text>
</comment>
<dbReference type="InterPro" id="IPR012340">
    <property type="entry name" value="NA-bd_OB-fold"/>
</dbReference>
<feature type="domain" description="Conserved virulence factor B first S1" evidence="2">
    <location>
        <begin position="4"/>
        <end position="64"/>
    </location>
</feature>
<dbReference type="Gene3D" id="1.10.10.10">
    <property type="entry name" value="Winged helix-like DNA-binding domain superfamily/Winged helix DNA-binding domain"/>
    <property type="match status" value="1"/>
</dbReference>
<gene>
    <name evidence="4" type="ORF">LQ318_03625</name>
</gene>
<dbReference type="PIRSF" id="PIRSF012524">
    <property type="entry name" value="YitL_S1"/>
    <property type="match status" value="1"/>
</dbReference>
<dbReference type="PANTHER" id="PTHR37296">
    <property type="entry name" value="CONSERVED VIRULENCE FACTOR B"/>
    <property type="match status" value="1"/>
</dbReference>
<dbReference type="InterPro" id="IPR014464">
    <property type="entry name" value="CvfB_fam"/>
</dbReference>
<dbReference type="InterPro" id="IPR036388">
    <property type="entry name" value="WH-like_DNA-bd_sf"/>
</dbReference>
<feature type="domain" description="Conserved virulence factor B-like winged helix" evidence="3">
    <location>
        <begin position="218"/>
        <end position="275"/>
    </location>
</feature>
<keyword evidence="5" id="KW-1185">Reference proteome</keyword>
<protein>
    <submittedName>
        <fullName evidence="4">S1-like domain-containing RNA-binding protein</fullName>
    </submittedName>
</protein>
<dbReference type="Pfam" id="PF17783">
    <property type="entry name" value="WHD_CvfB"/>
    <property type="match status" value="1"/>
</dbReference>
<evidence type="ECO:0000256" key="1">
    <source>
        <dbReference type="PIRNR" id="PIRNR012524"/>
    </source>
</evidence>
<dbReference type="InterPro" id="IPR039566">
    <property type="entry name" value="CvfB_S1_st"/>
</dbReference>
<sequence length="277" mass="32085">MLTLGTYKILSVSEETEHGYILKEDKGDEVLLPGNLAFRDLQKGENVRVFLYKDGEERLTATMQEPDVSLNNMAMLKAKDLTRYGAYFDWGLDKDLLVPHSEQIGELREGQDYLVYLYLDKETNRLVGSMKIDRFLDNSTISVDEEEEVELRILNKTDLGYNVAINGKHRGLIYHDEFFTDITYGEKKTGYIKNIRPDKKIDVTLRPIGYKKVEGAADRILNKLKDSEGFLNLHDKSDPDKIRERLSMSKKTFKKAIGRLYKEDIIRIEENGIYLRD</sequence>
<dbReference type="EMBL" id="JAJNDC010000001">
    <property type="protein sequence ID" value="MCW9711985.1"/>
    <property type="molecule type" value="Genomic_DNA"/>
</dbReference>
<evidence type="ECO:0000313" key="4">
    <source>
        <dbReference type="EMBL" id="MCW9711985.1"/>
    </source>
</evidence>
<dbReference type="Proteomes" id="UP001207337">
    <property type="component" value="Unassembled WGS sequence"/>
</dbReference>
<dbReference type="Pfam" id="PF13509">
    <property type="entry name" value="S1_2"/>
    <property type="match status" value="1"/>
</dbReference>
<reference evidence="4 5" key="1">
    <citation type="submission" date="2021-11" db="EMBL/GenBank/DDBJ databases">
        <title>Aliifidinibius sp. nov., a new bacterium isolated from saline soil.</title>
        <authorList>
            <person name="Galisteo C."/>
            <person name="De La Haba R."/>
            <person name="Sanchez-Porro C."/>
            <person name="Ventosa A."/>
        </authorList>
    </citation>
    <scope>NUCLEOTIDE SEQUENCE [LARGE SCALE GENOMIC DNA]</scope>
    <source>
        <strain evidence="4 5">KACC 190600</strain>
    </source>
</reference>
<proteinExistence type="inferred from homology"/>
<evidence type="ECO:0000259" key="3">
    <source>
        <dbReference type="Pfam" id="PF17783"/>
    </source>
</evidence>
<dbReference type="Gene3D" id="2.40.50.140">
    <property type="entry name" value="Nucleic acid-binding proteins"/>
    <property type="match status" value="2"/>
</dbReference>
<dbReference type="RefSeq" id="WP_265787605.1">
    <property type="nucleotide sequence ID" value="NZ_BAABRS010000001.1"/>
</dbReference>
<evidence type="ECO:0000313" key="5">
    <source>
        <dbReference type="Proteomes" id="UP001207337"/>
    </source>
</evidence>
<evidence type="ECO:0000259" key="2">
    <source>
        <dbReference type="Pfam" id="PF13509"/>
    </source>
</evidence>
<organism evidence="4 5">
    <name type="scientific">Fodinibius salicampi</name>
    <dbReference type="NCBI Taxonomy" id="1920655"/>
    <lineage>
        <taxon>Bacteria</taxon>
        <taxon>Pseudomonadati</taxon>
        <taxon>Balneolota</taxon>
        <taxon>Balneolia</taxon>
        <taxon>Balneolales</taxon>
        <taxon>Balneolaceae</taxon>
        <taxon>Fodinibius</taxon>
    </lineage>
</organism>
<dbReference type="PANTHER" id="PTHR37296:SF1">
    <property type="entry name" value="CONSERVED VIRULENCE FACTOR B"/>
    <property type="match status" value="1"/>
</dbReference>
<accession>A0ABT3PVU9</accession>